<accession>A0A2N1MQD0</accession>
<dbReference type="Proteomes" id="UP000233469">
    <property type="component" value="Unassembled WGS sequence"/>
</dbReference>
<dbReference type="EMBL" id="LLXL01001559">
    <property type="protein sequence ID" value="PKK63847.1"/>
    <property type="molecule type" value="Genomic_DNA"/>
</dbReference>
<protein>
    <submittedName>
        <fullName evidence="2">Uncharacterized protein</fullName>
    </submittedName>
</protein>
<comment type="caution">
    <text evidence="2">The sequence shown here is derived from an EMBL/GenBank/DDBJ whole genome shotgun (WGS) entry which is preliminary data.</text>
</comment>
<feature type="region of interest" description="Disordered" evidence="1">
    <location>
        <begin position="89"/>
        <end position="113"/>
    </location>
</feature>
<evidence type="ECO:0000313" key="3">
    <source>
        <dbReference type="Proteomes" id="UP000233469"/>
    </source>
</evidence>
<evidence type="ECO:0000256" key="1">
    <source>
        <dbReference type="SAM" id="MobiDB-lite"/>
    </source>
</evidence>
<proteinExistence type="predicted"/>
<reference evidence="2 3" key="1">
    <citation type="submission" date="2016-04" db="EMBL/GenBank/DDBJ databases">
        <title>Genome analyses suggest a sexual origin of heterokaryosis in a supposedly ancient asexual fungus.</title>
        <authorList>
            <person name="Ropars J."/>
            <person name="Sedzielewska K."/>
            <person name="Noel J."/>
            <person name="Charron P."/>
            <person name="Farinelli L."/>
            <person name="Marton T."/>
            <person name="Kruger M."/>
            <person name="Pelin A."/>
            <person name="Brachmann A."/>
            <person name="Corradi N."/>
        </authorList>
    </citation>
    <scope>NUCLEOTIDE SEQUENCE [LARGE SCALE GENOMIC DNA]</scope>
    <source>
        <strain evidence="2 3">C2</strain>
    </source>
</reference>
<evidence type="ECO:0000313" key="2">
    <source>
        <dbReference type="EMBL" id="PKK63847.1"/>
    </source>
</evidence>
<name>A0A2N1MQD0_9GLOM</name>
<organism evidence="2 3">
    <name type="scientific">Rhizophagus irregularis</name>
    <dbReference type="NCBI Taxonomy" id="588596"/>
    <lineage>
        <taxon>Eukaryota</taxon>
        <taxon>Fungi</taxon>
        <taxon>Fungi incertae sedis</taxon>
        <taxon>Mucoromycota</taxon>
        <taxon>Glomeromycotina</taxon>
        <taxon>Glomeromycetes</taxon>
        <taxon>Glomerales</taxon>
        <taxon>Glomeraceae</taxon>
        <taxon>Rhizophagus</taxon>
    </lineage>
</organism>
<sequence length="113" mass="12996">MNSDSRTTEINLINNTTSAPQNITFEFYLSLPNDTRIYHVTYTELNSMEIARLLNNRIDLSHIPDHQLPFHYNYFGSFPSTKPRNTHCTLIDQSGSKRSRKNSSSGFVLAKRS</sequence>
<reference evidence="2 3" key="2">
    <citation type="submission" date="2017-10" db="EMBL/GenBank/DDBJ databases">
        <title>Extensive intraspecific genome diversity in a model arbuscular mycorrhizal fungus.</title>
        <authorList>
            <person name="Chen E.C.H."/>
            <person name="Morin E."/>
            <person name="Baudet D."/>
            <person name="Noel J."/>
            <person name="Ndikumana S."/>
            <person name="Charron P."/>
            <person name="St-Onge C."/>
            <person name="Giorgi J."/>
            <person name="Grigoriev I.V."/>
            <person name="Roux C."/>
            <person name="Martin F.M."/>
            <person name="Corradi N."/>
        </authorList>
    </citation>
    <scope>NUCLEOTIDE SEQUENCE [LARGE SCALE GENOMIC DNA]</scope>
    <source>
        <strain evidence="2 3">C2</strain>
    </source>
</reference>
<dbReference type="AlphaFoldDB" id="A0A2N1MQD0"/>
<dbReference type="VEuPathDB" id="FungiDB:FUN_022756"/>
<gene>
    <name evidence="2" type="ORF">RhiirC2_788330</name>
</gene>